<proteinExistence type="predicted"/>
<dbReference type="AlphaFoldDB" id="A0A4Q0VNH4"/>
<feature type="signal peptide" evidence="1">
    <location>
        <begin position="1"/>
        <end position="30"/>
    </location>
</feature>
<keyword evidence="1" id="KW-0732">Signal</keyword>
<sequence>MLKGKKTVIKMFALTLGMTTLLSFNTGVDAAVHEVKKGETLYRIANEYKMTVAELKEQNNLKSTIIFPGQKLTVKDPVTIHIVKKGDTLYSIARNNQMKVTELKAINQLTSHIIYPGQKLVVSKESMRDQLELNTQKGYMFTAEEPNTFQLFSTKYSNFFVRMEVLDQSLTLSDLKKHAEMYLKSTGKVTEVDQKHVQPFYKGAKLYFIASNSKISQSIVVKEVNGVPIRFTLHIPNMEESEDIVPALLKQLETLKVK</sequence>
<keyword evidence="4" id="KW-1185">Reference proteome</keyword>
<dbReference type="PANTHER" id="PTHR33734">
    <property type="entry name" value="LYSM DOMAIN-CONTAINING GPI-ANCHORED PROTEIN 2"/>
    <property type="match status" value="1"/>
</dbReference>
<dbReference type="PANTHER" id="PTHR33734:SF22">
    <property type="entry name" value="MEMBRANE-BOUND LYTIC MUREIN TRANSGLYCOSYLASE D"/>
    <property type="match status" value="1"/>
</dbReference>
<accession>A0A4Q0VNH4</accession>
<protein>
    <submittedName>
        <fullName evidence="3">LysM peptidoglycan-binding domain-containing protein</fullName>
    </submittedName>
</protein>
<feature type="chain" id="PRO_5020498312" evidence="1">
    <location>
        <begin position="31"/>
        <end position="258"/>
    </location>
</feature>
<evidence type="ECO:0000259" key="2">
    <source>
        <dbReference type="PROSITE" id="PS51782"/>
    </source>
</evidence>
<name>A0A4Q0VNH4_9BACI</name>
<evidence type="ECO:0000313" key="3">
    <source>
        <dbReference type="EMBL" id="RXI96624.1"/>
    </source>
</evidence>
<dbReference type="Pfam" id="PF01476">
    <property type="entry name" value="LysM"/>
    <property type="match status" value="2"/>
</dbReference>
<dbReference type="InterPro" id="IPR018392">
    <property type="entry name" value="LysM"/>
</dbReference>
<dbReference type="CDD" id="cd00118">
    <property type="entry name" value="LysM"/>
    <property type="match status" value="2"/>
</dbReference>
<dbReference type="GO" id="GO:0008932">
    <property type="term" value="F:lytic endotransglycosylase activity"/>
    <property type="evidence" value="ECO:0007669"/>
    <property type="project" value="TreeGrafter"/>
</dbReference>
<dbReference type="Gene3D" id="3.10.350.10">
    <property type="entry name" value="LysM domain"/>
    <property type="match status" value="2"/>
</dbReference>
<feature type="domain" description="LysM" evidence="2">
    <location>
        <begin position="31"/>
        <end position="74"/>
    </location>
</feature>
<dbReference type="OrthoDB" id="2572716at2"/>
<dbReference type="SMART" id="SM00257">
    <property type="entry name" value="LysM"/>
    <property type="match status" value="2"/>
</dbReference>
<dbReference type="SUPFAM" id="SSF54106">
    <property type="entry name" value="LysM domain"/>
    <property type="match status" value="2"/>
</dbReference>
<dbReference type="PROSITE" id="PS51782">
    <property type="entry name" value="LYSM"/>
    <property type="match status" value="2"/>
</dbReference>
<comment type="caution">
    <text evidence="3">The sequence shown here is derived from an EMBL/GenBank/DDBJ whole genome shotgun (WGS) entry which is preliminary data.</text>
</comment>
<reference evidence="3 4" key="1">
    <citation type="journal article" date="2019" name="Int. J. Syst. Evol. Microbiol.">
        <title>Anaerobacillus alkaliphilus sp. nov., a novel alkaliphilic and moderately halophilic bacterium.</title>
        <authorList>
            <person name="Borsodi A.K."/>
            <person name="Aszalos J.M."/>
            <person name="Bihari P."/>
            <person name="Nagy I."/>
            <person name="Schumann P."/>
            <person name="Sproer C."/>
            <person name="Kovacs A.L."/>
            <person name="Boka K."/>
            <person name="Dobosy P."/>
            <person name="Ovari M."/>
            <person name="Szili-Kovacs T."/>
            <person name="Toth E."/>
        </authorList>
    </citation>
    <scope>NUCLEOTIDE SEQUENCE [LARGE SCALE GENOMIC DNA]</scope>
    <source>
        <strain evidence="3 4">B16-10</strain>
    </source>
</reference>
<dbReference type="Proteomes" id="UP000290649">
    <property type="component" value="Unassembled WGS sequence"/>
</dbReference>
<evidence type="ECO:0000313" key="4">
    <source>
        <dbReference type="Proteomes" id="UP000290649"/>
    </source>
</evidence>
<dbReference type="InterPro" id="IPR036779">
    <property type="entry name" value="LysM_dom_sf"/>
</dbReference>
<gene>
    <name evidence="3" type="ORF">DS745_23270</name>
</gene>
<dbReference type="EMBL" id="QOUX01000047">
    <property type="protein sequence ID" value="RXI96624.1"/>
    <property type="molecule type" value="Genomic_DNA"/>
</dbReference>
<dbReference type="RefSeq" id="WP_129080595.1">
    <property type="nucleotide sequence ID" value="NZ_QOUX01000047.1"/>
</dbReference>
<feature type="domain" description="LysM" evidence="2">
    <location>
        <begin position="79"/>
        <end position="122"/>
    </location>
</feature>
<evidence type="ECO:0000256" key="1">
    <source>
        <dbReference type="SAM" id="SignalP"/>
    </source>
</evidence>
<organism evidence="3 4">
    <name type="scientific">Anaerobacillus alkaliphilus</name>
    <dbReference type="NCBI Taxonomy" id="1548597"/>
    <lineage>
        <taxon>Bacteria</taxon>
        <taxon>Bacillati</taxon>
        <taxon>Bacillota</taxon>
        <taxon>Bacilli</taxon>
        <taxon>Bacillales</taxon>
        <taxon>Bacillaceae</taxon>
        <taxon>Anaerobacillus</taxon>
    </lineage>
</organism>